<dbReference type="GO" id="GO:0003700">
    <property type="term" value="F:DNA-binding transcription factor activity"/>
    <property type="evidence" value="ECO:0007669"/>
    <property type="project" value="TreeGrafter"/>
</dbReference>
<evidence type="ECO:0000256" key="4">
    <source>
        <dbReference type="PROSITE-ProRule" id="PRU00335"/>
    </source>
</evidence>
<evidence type="ECO:0000256" key="3">
    <source>
        <dbReference type="ARBA" id="ARBA00023163"/>
    </source>
</evidence>
<dbReference type="PRINTS" id="PR00455">
    <property type="entry name" value="HTHTETR"/>
</dbReference>
<dbReference type="InterPro" id="IPR009057">
    <property type="entry name" value="Homeodomain-like_sf"/>
</dbReference>
<dbReference type="Pfam" id="PF00440">
    <property type="entry name" value="TetR_N"/>
    <property type="match status" value="1"/>
</dbReference>
<dbReference type="RefSeq" id="WP_153343492.1">
    <property type="nucleotide sequence ID" value="NZ_WEGI01000007.1"/>
</dbReference>
<dbReference type="PROSITE" id="PS50977">
    <property type="entry name" value="HTH_TETR_2"/>
    <property type="match status" value="1"/>
</dbReference>
<reference evidence="6 7" key="1">
    <citation type="submission" date="2019-10" db="EMBL/GenBank/DDBJ databases">
        <title>Nocardia macrotermitis sp. nov. and Nocardia aurantia sp. nov., isolated from the gut of fungus growing-termite Macrotermes natalensis.</title>
        <authorList>
            <person name="Benndorf R."/>
            <person name="Schwitalla J."/>
            <person name="Martin K."/>
            <person name="De Beer W."/>
            <person name="Kaster A.-K."/>
            <person name="Vollmers J."/>
            <person name="Poulsen M."/>
            <person name="Beemelmanns C."/>
        </authorList>
    </citation>
    <scope>NUCLEOTIDE SEQUENCE [LARGE SCALE GENOMIC DNA]</scope>
    <source>
        <strain evidence="6 7">RB56</strain>
    </source>
</reference>
<gene>
    <name evidence="6" type="ORF">NRB56_35320</name>
</gene>
<keyword evidence="3" id="KW-0804">Transcription</keyword>
<dbReference type="EMBL" id="WEGI01000007">
    <property type="protein sequence ID" value="MQY27949.1"/>
    <property type="molecule type" value="Genomic_DNA"/>
</dbReference>
<evidence type="ECO:0000313" key="7">
    <source>
        <dbReference type="Proteomes" id="UP000431401"/>
    </source>
</evidence>
<evidence type="ECO:0000256" key="2">
    <source>
        <dbReference type="ARBA" id="ARBA00023125"/>
    </source>
</evidence>
<comment type="caution">
    <text evidence="6">The sequence shown here is derived from an EMBL/GenBank/DDBJ whole genome shotgun (WGS) entry which is preliminary data.</text>
</comment>
<sequence length="201" mass="21897">MTTDSGKRARGRPRTGVREAVITSAQEVLTRSGVARLSTKEVATGAGVAESSIFYHFGDRMGLLQAVIQHHLQPLKDIVAERDRPGDRDLRADVRTLLEAFEEFFHHALPVLAAIGADADLRAVYQQRSQDLDLGPHRAIAVVIARLSRYAESDADLRPFALLLVGAAHQRALQRQLSPPSAQAELPSPAVLTETLLPAFP</sequence>
<dbReference type="InterPro" id="IPR001647">
    <property type="entry name" value="HTH_TetR"/>
</dbReference>
<organism evidence="6 7">
    <name type="scientific">Nocardia aurantia</name>
    <dbReference type="NCBI Taxonomy" id="2585199"/>
    <lineage>
        <taxon>Bacteria</taxon>
        <taxon>Bacillati</taxon>
        <taxon>Actinomycetota</taxon>
        <taxon>Actinomycetes</taxon>
        <taxon>Mycobacteriales</taxon>
        <taxon>Nocardiaceae</taxon>
        <taxon>Nocardia</taxon>
    </lineage>
</organism>
<dbReference type="PANTHER" id="PTHR30055">
    <property type="entry name" value="HTH-TYPE TRANSCRIPTIONAL REGULATOR RUTR"/>
    <property type="match status" value="1"/>
</dbReference>
<dbReference type="SUPFAM" id="SSF46689">
    <property type="entry name" value="Homeodomain-like"/>
    <property type="match status" value="1"/>
</dbReference>
<keyword evidence="2 4" id="KW-0238">DNA-binding</keyword>
<proteinExistence type="predicted"/>
<dbReference type="Proteomes" id="UP000431401">
    <property type="component" value="Unassembled WGS sequence"/>
</dbReference>
<evidence type="ECO:0000259" key="5">
    <source>
        <dbReference type="PROSITE" id="PS50977"/>
    </source>
</evidence>
<keyword evidence="7" id="KW-1185">Reference proteome</keyword>
<dbReference type="AlphaFoldDB" id="A0A7K0DQB9"/>
<evidence type="ECO:0000313" key="6">
    <source>
        <dbReference type="EMBL" id="MQY27949.1"/>
    </source>
</evidence>
<dbReference type="GO" id="GO:0000976">
    <property type="term" value="F:transcription cis-regulatory region binding"/>
    <property type="evidence" value="ECO:0007669"/>
    <property type="project" value="TreeGrafter"/>
</dbReference>
<name>A0A7K0DQB9_9NOCA</name>
<dbReference type="PANTHER" id="PTHR30055:SF234">
    <property type="entry name" value="HTH-TYPE TRANSCRIPTIONAL REGULATOR BETI"/>
    <property type="match status" value="1"/>
</dbReference>
<dbReference type="OrthoDB" id="2356263at2"/>
<accession>A0A7K0DQB9</accession>
<feature type="DNA-binding region" description="H-T-H motif" evidence="4">
    <location>
        <begin position="38"/>
        <end position="57"/>
    </location>
</feature>
<evidence type="ECO:0000256" key="1">
    <source>
        <dbReference type="ARBA" id="ARBA00023015"/>
    </source>
</evidence>
<keyword evidence="1" id="KW-0805">Transcription regulation</keyword>
<feature type="domain" description="HTH tetR-type" evidence="5">
    <location>
        <begin position="15"/>
        <end position="75"/>
    </location>
</feature>
<dbReference type="Gene3D" id="1.10.357.10">
    <property type="entry name" value="Tetracycline Repressor, domain 2"/>
    <property type="match status" value="1"/>
</dbReference>
<dbReference type="InterPro" id="IPR050109">
    <property type="entry name" value="HTH-type_TetR-like_transc_reg"/>
</dbReference>
<protein>
    <recommendedName>
        <fullName evidence="5">HTH tetR-type domain-containing protein</fullName>
    </recommendedName>
</protein>